<organism evidence="2 3">
    <name type="scientific">Acetivibrio ethanolgignens</name>
    <dbReference type="NCBI Taxonomy" id="290052"/>
    <lineage>
        <taxon>Bacteria</taxon>
        <taxon>Bacillati</taxon>
        <taxon>Bacillota</taxon>
        <taxon>Clostridia</taxon>
        <taxon>Eubacteriales</taxon>
        <taxon>Oscillospiraceae</taxon>
        <taxon>Acetivibrio</taxon>
    </lineage>
</organism>
<evidence type="ECO:0000256" key="1">
    <source>
        <dbReference type="SAM" id="Phobius"/>
    </source>
</evidence>
<evidence type="ECO:0008006" key="4">
    <source>
        <dbReference type="Google" id="ProtNLM"/>
    </source>
</evidence>
<keyword evidence="1" id="KW-0472">Membrane</keyword>
<dbReference type="RefSeq" id="WP_058352743.1">
    <property type="nucleotide sequence ID" value="NZ_CABMMD010000153.1"/>
</dbReference>
<reference evidence="2 3" key="1">
    <citation type="submission" date="2015-11" db="EMBL/GenBank/DDBJ databases">
        <title>Butyribacter intestini gen. nov., sp. nov., a butyric acid-producing bacterium of the family Lachnospiraceae isolated from the human faeces.</title>
        <authorList>
            <person name="Zou Y."/>
            <person name="Xue W."/>
            <person name="Luo G."/>
            <person name="Lv M."/>
        </authorList>
    </citation>
    <scope>NUCLEOTIDE SEQUENCE [LARGE SCALE GENOMIC DNA]</scope>
    <source>
        <strain evidence="2 3">ACET-33324</strain>
    </source>
</reference>
<feature type="transmembrane region" description="Helical" evidence="1">
    <location>
        <begin position="67"/>
        <end position="87"/>
    </location>
</feature>
<keyword evidence="1" id="KW-0812">Transmembrane</keyword>
<feature type="transmembrane region" description="Helical" evidence="1">
    <location>
        <begin position="194"/>
        <end position="214"/>
    </location>
</feature>
<dbReference type="Pfam" id="PF05857">
    <property type="entry name" value="TraX"/>
    <property type="match status" value="1"/>
</dbReference>
<keyword evidence="1" id="KW-1133">Transmembrane helix</keyword>
<proteinExistence type="predicted"/>
<comment type="caution">
    <text evidence="2">The sequence shown here is derived from an EMBL/GenBank/DDBJ whole genome shotgun (WGS) entry which is preliminary data.</text>
</comment>
<dbReference type="STRING" id="290052.ASU35_01975"/>
<name>A0A0V8QEZ0_9FIRM</name>
<feature type="transmembrane region" description="Helical" evidence="1">
    <location>
        <begin position="119"/>
        <end position="141"/>
    </location>
</feature>
<feature type="transmembrane region" description="Helical" evidence="1">
    <location>
        <begin position="161"/>
        <end position="182"/>
    </location>
</feature>
<dbReference type="InterPro" id="IPR008875">
    <property type="entry name" value="TraX"/>
</dbReference>
<evidence type="ECO:0000313" key="3">
    <source>
        <dbReference type="Proteomes" id="UP000054874"/>
    </source>
</evidence>
<sequence length="224" mass="25735">MNQRGISGSTLKILAVISMLIDHTAAILLEPLHPYYTLCRNLGRLAFPIFCFLLVEGYVHTRDVKKYGLRLFIFAIISEIPFDLAFSGSIVNMHYQNVFFTLLLGLCVLYFLDRFQEPVLRVLVIILGMAAATLLHTDYSWKGIAAIVVLYVMRRDRLQQSIIGAVAFSWEPPAMLAFLPIYFYNGKRGISMKYLFYVFYPAHLLLLVCIKQLLPSEFITWFAF</sequence>
<feature type="transmembrane region" description="Helical" evidence="1">
    <location>
        <begin position="12"/>
        <end position="29"/>
    </location>
</feature>
<dbReference type="OrthoDB" id="9781069at2"/>
<dbReference type="EMBL" id="LNAM01000153">
    <property type="protein sequence ID" value="KSV59106.1"/>
    <property type="molecule type" value="Genomic_DNA"/>
</dbReference>
<dbReference type="AlphaFoldDB" id="A0A0V8QEZ0"/>
<dbReference type="Proteomes" id="UP000054874">
    <property type="component" value="Unassembled WGS sequence"/>
</dbReference>
<gene>
    <name evidence="2" type="ORF">ASU35_01975</name>
</gene>
<evidence type="ECO:0000313" key="2">
    <source>
        <dbReference type="EMBL" id="KSV59106.1"/>
    </source>
</evidence>
<protein>
    <recommendedName>
        <fullName evidence="4">Conjugal transfer protein TraX</fullName>
    </recommendedName>
</protein>
<feature type="transmembrane region" description="Helical" evidence="1">
    <location>
        <begin position="35"/>
        <end position="55"/>
    </location>
</feature>
<accession>A0A0V8QEZ0</accession>
<keyword evidence="3" id="KW-1185">Reference proteome</keyword>
<feature type="transmembrane region" description="Helical" evidence="1">
    <location>
        <begin position="93"/>
        <end position="112"/>
    </location>
</feature>